<organism evidence="1">
    <name type="scientific">viral metagenome</name>
    <dbReference type="NCBI Taxonomy" id="1070528"/>
    <lineage>
        <taxon>unclassified sequences</taxon>
        <taxon>metagenomes</taxon>
        <taxon>organismal metagenomes</taxon>
    </lineage>
</organism>
<evidence type="ECO:0000313" key="1">
    <source>
        <dbReference type="EMBL" id="QHT09980.1"/>
    </source>
</evidence>
<protein>
    <submittedName>
        <fullName evidence="1">Uncharacterized protein</fullName>
    </submittedName>
</protein>
<accession>A0A6C0D171</accession>
<reference evidence="1" key="1">
    <citation type="journal article" date="2020" name="Nature">
        <title>Giant virus diversity and host interactions through global metagenomics.</title>
        <authorList>
            <person name="Schulz F."/>
            <person name="Roux S."/>
            <person name="Paez-Espino D."/>
            <person name="Jungbluth S."/>
            <person name="Walsh D.A."/>
            <person name="Denef V.J."/>
            <person name="McMahon K.D."/>
            <person name="Konstantinidis K.T."/>
            <person name="Eloe-Fadrosh E.A."/>
            <person name="Kyrpides N.C."/>
            <person name="Woyke T."/>
        </authorList>
    </citation>
    <scope>NUCLEOTIDE SEQUENCE</scope>
    <source>
        <strain evidence="1">GVMAG-M-3300023174-104</strain>
    </source>
</reference>
<dbReference type="AlphaFoldDB" id="A0A6C0D171"/>
<dbReference type="EMBL" id="MN739518">
    <property type="protein sequence ID" value="QHT09980.1"/>
    <property type="molecule type" value="Genomic_DNA"/>
</dbReference>
<proteinExistence type="predicted"/>
<sequence length="345" mass="40289">MHLSVMTRISDVDESYILPWLLHYSKLGFDSAILNDFTVRYQFLTRNTVEHWQRLCSPMEITVISSTNKDPLDFWPGSLFFLKASQPSIHESFSNDWIFHIDTDEYIYSPTSFRQFLSELPPHVYQVQLFWIMIENIHGHTHPHPYDAINAMPWFSNPHVKSGSRLHSSLVPVGVHKWEVPFGKSTWVHSSILPVDHDLSVYPEYLDNLMKYKNVPFIFHLHTQSFKNVLFKISLHNSLGISDDSQRLILHDAIINTNPRRLLDLQKWILSKAHRGEHVMFQMITHDDIGISSTQPFALPPLHSIEDRVDLKKENELFETLFPTCTQRKFLEDCILQNAFPSLLT</sequence>
<name>A0A6C0D171_9ZZZZ</name>